<feature type="compositionally biased region" description="Basic and acidic residues" evidence="5">
    <location>
        <begin position="114"/>
        <end position="125"/>
    </location>
</feature>
<dbReference type="InterPro" id="IPR012677">
    <property type="entry name" value="Nucleotide-bd_a/b_plait_sf"/>
</dbReference>
<feature type="compositionally biased region" description="Basic residues" evidence="5">
    <location>
        <begin position="104"/>
        <end position="113"/>
    </location>
</feature>
<organism evidence="7 8">
    <name type="scientific">Candidula unifasciata</name>
    <dbReference type="NCBI Taxonomy" id="100452"/>
    <lineage>
        <taxon>Eukaryota</taxon>
        <taxon>Metazoa</taxon>
        <taxon>Spiralia</taxon>
        <taxon>Lophotrochozoa</taxon>
        <taxon>Mollusca</taxon>
        <taxon>Gastropoda</taxon>
        <taxon>Heterobranchia</taxon>
        <taxon>Euthyneura</taxon>
        <taxon>Panpulmonata</taxon>
        <taxon>Eupulmonata</taxon>
        <taxon>Stylommatophora</taxon>
        <taxon>Helicina</taxon>
        <taxon>Helicoidea</taxon>
        <taxon>Geomitridae</taxon>
        <taxon>Candidula</taxon>
    </lineage>
</organism>
<dbReference type="EMBL" id="CAJHNH020000270">
    <property type="protein sequence ID" value="CAG5116564.1"/>
    <property type="molecule type" value="Genomic_DNA"/>
</dbReference>
<feature type="region of interest" description="Disordered" evidence="5">
    <location>
        <begin position="104"/>
        <end position="136"/>
    </location>
</feature>
<evidence type="ECO:0000256" key="2">
    <source>
        <dbReference type="ARBA" id="ARBA00022884"/>
    </source>
</evidence>
<evidence type="ECO:0000256" key="4">
    <source>
        <dbReference type="PROSITE-ProRule" id="PRU00176"/>
    </source>
</evidence>
<accession>A0A8S3YIM2</accession>
<evidence type="ECO:0000259" key="6">
    <source>
        <dbReference type="PROSITE" id="PS50102"/>
    </source>
</evidence>
<proteinExistence type="predicted"/>
<dbReference type="Proteomes" id="UP000678393">
    <property type="component" value="Unassembled WGS sequence"/>
</dbReference>
<dbReference type="Gene3D" id="3.30.70.330">
    <property type="match status" value="1"/>
</dbReference>
<feature type="compositionally biased region" description="Basic residues" evidence="5">
    <location>
        <begin position="208"/>
        <end position="224"/>
    </location>
</feature>
<evidence type="ECO:0000313" key="7">
    <source>
        <dbReference type="EMBL" id="CAG5116564.1"/>
    </source>
</evidence>
<sequence>PQVVDDDRQPGVVYIGHVPHGFFERQLRKYFSQFGSVQAVKLSRSKKTGNSKGYAFVKFRYAAVAKTVAETCQNYLFFNKLLKCEYKPLSEVHEDTFHSYKWKPNHKNKRQHNCAKDPEKLEESLQRSARRKQGKLNKLKDMGIDIKLDDVMKVPEVATRKPKVKKAAAEEETADTEGATKEKIATKKRTRRFPRQTKTPPTQTKSTGTRRKTKPPPAKKVKKE</sequence>
<feature type="compositionally biased region" description="Basic residues" evidence="5">
    <location>
        <begin position="186"/>
        <end position="195"/>
    </location>
</feature>
<dbReference type="Pfam" id="PF00076">
    <property type="entry name" value="RRM_1"/>
    <property type="match status" value="1"/>
</dbReference>
<keyword evidence="8" id="KW-1185">Reference proteome</keyword>
<dbReference type="InterPro" id="IPR000504">
    <property type="entry name" value="RRM_dom"/>
</dbReference>
<feature type="domain" description="RRM" evidence="6">
    <location>
        <begin position="11"/>
        <end position="89"/>
    </location>
</feature>
<dbReference type="InterPro" id="IPR035979">
    <property type="entry name" value="RBD_domain_sf"/>
</dbReference>
<dbReference type="PROSITE" id="PS50102">
    <property type="entry name" value="RRM"/>
    <property type="match status" value="1"/>
</dbReference>
<dbReference type="CDD" id="cd12307">
    <property type="entry name" value="RRM_NIFK_like"/>
    <property type="match status" value="1"/>
</dbReference>
<feature type="region of interest" description="Disordered" evidence="5">
    <location>
        <begin position="159"/>
        <end position="224"/>
    </location>
</feature>
<gene>
    <name evidence="7" type="ORF">CUNI_LOCUS2122</name>
</gene>
<evidence type="ECO:0000256" key="5">
    <source>
        <dbReference type="SAM" id="MobiDB-lite"/>
    </source>
</evidence>
<dbReference type="OrthoDB" id="21467at2759"/>
<evidence type="ECO:0000256" key="1">
    <source>
        <dbReference type="ARBA" id="ARBA00004604"/>
    </source>
</evidence>
<evidence type="ECO:0000313" key="8">
    <source>
        <dbReference type="Proteomes" id="UP000678393"/>
    </source>
</evidence>
<feature type="non-terminal residue" evidence="7">
    <location>
        <position position="1"/>
    </location>
</feature>
<dbReference type="AlphaFoldDB" id="A0A8S3YIM2"/>
<keyword evidence="3" id="KW-0539">Nucleus</keyword>
<reference evidence="7" key="1">
    <citation type="submission" date="2021-04" db="EMBL/GenBank/DDBJ databases">
        <authorList>
            <consortium name="Molecular Ecology Group"/>
        </authorList>
    </citation>
    <scope>NUCLEOTIDE SEQUENCE</scope>
</reference>
<dbReference type="GO" id="GO:0005730">
    <property type="term" value="C:nucleolus"/>
    <property type="evidence" value="ECO:0007669"/>
    <property type="project" value="UniProtKB-SubCell"/>
</dbReference>
<name>A0A8S3YIM2_9EUPU</name>
<evidence type="ECO:0000256" key="3">
    <source>
        <dbReference type="ARBA" id="ARBA00023242"/>
    </source>
</evidence>
<keyword evidence="2 4" id="KW-0694">RNA-binding</keyword>
<dbReference type="PANTHER" id="PTHR46754">
    <property type="entry name" value="MKI67 FHA DOMAIN-INTERACTING NUCLEOLAR PHOSPHOPROTEIN"/>
    <property type="match status" value="1"/>
</dbReference>
<dbReference type="GO" id="GO:0003723">
    <property type="term" value="F:RNA binding"/>
    <property type="evidence" value="ECO:0007669"/>
    <property type="project" value="UniProtKB-UniRule"/>
</dbReference>
<dbReference type="SMART" id="SM00360">
    <property type="entry name" value="RRM"/>
    <property type="match status" value="1"/>
</dbReference>
<feature type="compositionally biased region" description="Low complexity" evidence="5">
    <location>
        <begin position="196"/>
        <end position="207"/>
    </location>
</feature>
<protein>
    <recommendedName>
        <fullName evidence="6">RRM domain-containing protein</fullName>
    </recommendedName>
</protein>
<comment type="subcellular location">
    <subcellularLocation>
        <location evidence="1">Nucleus</location>
        <location evidence="1">Nucleolus</location>
    </subcellularLocation>
</comment>
<comment type="caution">
    <text evidence="7">The sequence shown here is derived from an EMBL/GenBank/DDBJ whole genome shotgun (WGS) entry which is preliminary data.</text>
</comment>
<dbReference type="SUPFAM" id="SSF54928">
    <property type="entry name" value="RNA-binding domain, RBD"/>
    <property type="match status" value="1"/>
</dbReference>